<reference evidence="2 3" key="1">
    <citation type="journal article" date="2021" name="Int. J. Syst. Evol. Microbiol.">
        <title>Reticulibacter mediterranei gen. nov., sp. nov., within the new family Reticulibacteraceae fam. nov., and Ktedonospora formicarum gen. nov., sp. nov., Ktedonobacter robiniae sp. nov., Dictyobacter formicarum sp. nov. and Dictyobacter arantiisoli sp. nov., belonging to the class Ktedonobacteria.</title>
        <authorList>
            <person name="Yabe S."/>
            <person name="Zheng Y."/>
            <person name="Wang C.M."/>
            <person name="Sakai Y."/>
            <person name="Abe K."/>
            <person name="Yokota A."/>
            <person name="Donadio S."/>
            <person name="Cavaletti L."/>
            <person name="Monciardini P."/>
        </authorList>
    </citation>
    <scope>NUCLEOTIDE SEQUENCE [LARGE SCALE GENOMIC DNA]</scope>
    <source>
        <strain evidence="2 3">SOSP1-30</strain>
    </source>
</reference>
<keyword evidence="3" id="KW-1185">Reference proteome</keyword>
<name>A0ABQ3UU88_9CHLR</name>
<dbReference type="PANTHER" id="PTHR33498">
    <property type="entry name" value="TRANSPOSASE FOR INSERTION SEQUENCE ELEMENT IS1557"/>
    <property type="match status" value="1"/>
</dbReference>
<feature type="domain" description="HTH IS21-type" evidence="1">
    <location>
        <begin position="172"/>
        <end position="233"/>
    </location>
</feature>
<dbReference type="Proteomes" id="UP000654345">
    <property type="component" value="Unassembled WGS sequence"/>
</dbReference>
<evidence type="ECO:0000313" key="3">
    <source>
        <dbReference type="Proteomes" id="UP000654345"/>
    </source>
</evidence>
<dbReference type="PROSITE" id="PS50531">
    <property type="entry name" value="HTH_IS21"/>
    <property type="match status" value="1"/>
</dbReference>
<evidence type="ECO:0000259" key="1">
    <source>
        <dbReference type="PROSITE" id="PS50531"/>
    </source>
</evidence>
<dbReference type="InterPro" id="IPR047951">
    <property type="entry name" value="Transpos_ISL3"/>
</dbReference>
<sequence>MLEHIGLALGGQAGARLATHVGMPVCGRTILRALHAFSLPEGKPAPRIVGIDDWCWKRGRTYGSILVDLERHQPIDLLPDRSVETVKSWFQAHPGVEIVSRDGSAEYATAIRQGAPQALQVSDRFHIIQNLAKAVKLLLARCRDEIGSTQWRPLTPPHVQRAQQARRGQRLSQYQQIMALAKEGVKDAEIARRTKLSVRTIQRWRAHDSFPEVKRRQRRSRFDPYKGYVLRRWQEGCTNGYQLWRELREQGYAGSARSVYNFLQPLSKGLVTPALQQELACFSAQETTWLFVRDPDDLDEKQRTSLSTVCQTSATAKAAYQLVQSFMTMVHQRTGNQLDVWLETVAQSQIAELDSFATGIERDKAAVLAGLTLPWSNGQVEGQITKLKLIKRSMYGRAGLDLLRQRVLNAA</sequence>
<protein>
    <submittedName>
        <fullName evidence="2">Transposase</fullName>
    </submittedName>
</protein>
<dbReference type="PANTHER" id="PTHR33498:SF1">
    <property type="entry name" value="TRANSPOSASE FOR INSERTION SEQUENCE ELEMENT IS1557"/>
    <property type="match status" value="1"/>
</dbReference>
<dbReference type="InterPro" id="IPR002560">
    <property type="entry name" value="Transposase_DDE"/>
</dbReference>
<dbReference type="EMBL" id="BNJG01000002">
    <property type="protein sequence ID" value="GHO56351.1"/>
    <property type="molecule type" value="Genomic_DNA"/>
</dbReference>
<comment type="caution">
    <text evidence="2">The sequence shown here is derived from an EMBL/GenBank/DDBJ whole genome shotgun (WGS) entry which is preliminary data.</text>
</comment>
<gene>
    <name evidence="2" type="primary">tnpA_2</name>
    <name evidence="2" type="ORF">KSB_48260</name>
</gene>
<accession>A0ABQ3UU88</accession>
<dbReference type="NCBIfam" id="NF033550">
    <property type="entry name" value="transpos_ISL3"/>
    <property type="match status" value="1"/>
</dbReference>
<dbReference type="Pfam" id="PF01610">
    <property type="entry name" value="DDE_Tnp_ISL3"/>
    <property type="match status" value="2"/>
</dbReference>
<proteinExistence type="predicted"/>
<dbReference type="InterPro" id="IPR017894">
    <property type="entry name" value="HTH_IS21_transposase_type"/>
</dbReference>
<organism evidence="2 3">
    <name type="scientific">Ktedonobacter robiniae</name>
    <dbReference type="NCBI Taxonomy" id="2778365"/>
    <lineage>
        <taxon>Bacteria</taxon>
        <taxon>Bacillati</taxon>
        <taxon>Chloroflexota</taxon>
        <taxon>Ktedonobacteria</taxon>
        <taxon>Ktedonobacterales</taxon>
        <taxon>Ktedonobacteraceae</taxon>
        <taxon>Ktedonobacter</taxon>
    </lineage>
</organism>
<evidence type="ECO:0000313" key="2">
    <source>
        <dbReference type="EMBL" id="GHO56351.1"/>
    </source>
</evidence>